<evidence type="ECO:0008006" key="3">
    <source>
        <dbReference type="Google" id="ProtNLM"/>
    </source>
</evidence>
<dbReference type="Gene3D" id="3.40.50.300">
    <property type="entry name" value="P-loop containing nucleotide triphosphate hydrolases"/>
    <property type="match status" value="1"/>
</dbReference>
<evidence type="ECO:0000313" key="2">
    <source>
        <dbReference type="Proteomes" id="UP000199657"/>
    </source>
</evidence>
<name>A0A1H8U464_9GAMM</name>
<proteinExistence type="predicted"/>
<dbReference type="AlphaFoldDB" id="A0A1H8U464"/>
<organism evidence="1 2">
    <name type="scientific">Aquisalimonas asiatica</name>
    <dbReference type="NCBI Taxonomy" id="406100"/>
    <lineage>
        <taxon>Bacteria</taxon>
        <taxon>Pseudomonadati</taxon>
        <taxon>Pseudomonadota</taxon>
        <taxon>Gammaproteobacteria</taxon>
        <taxon>Chromatiales</taxon>
        <taxon>Ectothiorhodospiraceae</taxon>
        <taxon>Aquisalimonas</taxon>
    </lineage>
</organism>
<keyword evidence="2" id="KW-1185">Reference proteome</keyword>
<gene>
    <name evidence="1" type="ORF">SAMN04488052_105173</name>
</gene>
<reference evidence="1 2" key="1">
    <citation type="submission" date="2016-10" db="EMBL/GenBank/DDBJ databases">
        <authorList>
            <person name="de Groot N.N."/>
        </authorList>
    </citation>
    <scope>NUCLEOTIDE SEQUENCE [LARGE SCALE GENOMIC DNA]</scope>
    <source>
        <strain evidence="1 2">CGMCC 1.6291</strain>
    </source>
</reference>
<accession>A0A1H8U464</accession>
<dbReference type="EMBL" id="FOEG01000005">
    <property type="protein sequence ID" value="SEO98072.1"/>
    <property type="molecule type" value="Genomic_DNA"/>
</dbReference>
<dbReference type="Proteomes" id="UP000199657">
    <property type="component" value="Unassembled WGS sequence"/>
</dbReference>
<dbReference type="RefSeq" id="WP_139209208.1">
    <property type="nucleotide sequence ID" value="NZ_FOEG01000005.1"/>
</dbReference>
<dbReference type="OrthoDB" id="2083579at2"/>
<dbReference type="SUPFAM" id="SSF52540">
    <property type="entry name" value="P-loop containing nucleoside triphosphate hydrolases"/>
    <property type="match status" value="1"/>
</dbReference>
<protein>
    <recommendedName>
        <fullName evidence="3">Thymidylate kinase</fullName>
    </recommendedName>
</protein>
<dbReference type="InterPro" id="IPR027417">
    <property type="entry name" value="P-loop_NTPase"/>
</dbReference>
<evidence type="ECO:0000313" key="1">
    <source>
        <dbReference type="EMBL" id="SEO98072.1"/>
    </source>
</evidence>
<sequence length="249" mass="28771">MERAPFLVVEFMGIPGSGKSTIACALYKSLRSSGYDIDMPRKSDYRRPRKSFLYFLRMDLLSLFYFFPYRVRRIYERWVATGSLRWSLKKGFTRSRYPAYLVDYIRRNGRKVFILEEWCQHQTSEEAVCSFDELALERYCAKLSDIDIPSIDVVYVLVETEIGKARVRIEGEGGCEREGFVDRFGGDSEELLRRWKNALEASVFQIEKSGKSVVYVCGSGDVSESVRKIRENIDRGVHLLGRGGSRRAS</sequence>